<organism evidence="2">
    <name type="scientific">Rhizophagus irregularis (strain DAOM 181602 / DAOM 197198 / MUCL 43194)</name>
    <name type="common">Arbuscular mycorrhizal fungus</name>
    <name type="synonym">Glomus intraradices</name>
    <dbReference type="NCBI Taxonomy" id="747089"/>
    <lineage>
        <taxon>Eukaryota</taxon>
        <taxon>Fungi</taxon>
        <taxon>Fungi incertae sedis</taxon>
        <taxon>Mucoromycota</taxon>
        <taxon>Glomeromycotina</taxon>
        <taxon>Glomeromycetes</taxon>
        <taxon>Glomerales</taxon>
        <taxon>Glomeraceae</taxon>
        <taxon>Rhizophagus</taxon>
    </lineage>
</organism>
<dbReference type="VEuPathDB" id="FungiDB:RhiirFUN_008046"/>
<feature type="transmembrane region" description="Helical" evidence="1">
    <location>
        <begin position="25"/>
        <end position="44"/>
    </location>
</feature>
<feature type="transmembrane region" description="Helical" evidence="1">
    <location>
        <begin position="56"/>
        <end position="74"/>
    </location>
</feature>
<dbReference type="EMBL" id="AUPC02000003">
    <property type="protein sequence ID" value="POG82789.1"/>
    <property type="molecule type" value="Genomic_DNA"/>
</dbReference>
<keyword evidence="4" id="KW-1185">Reference proteome</keyword>
<dbReference type="HOGENOM" id="CLU_2387318_0_0_1"/>
<dbReference type="AlphaFoldDB" id="U9SIV9"/>
<keyword evidence="1" id="KW-0472">Membrane</keyword>
<reference evidence="3 4" key="3">
    <citation type="journal article" date="2018" name="New Phytol.">
        <title>High intraspecific genome diversity in the model arbuscular mycorrhizal symbiont Rhizophagus irregularis.</title>
        <authorList>
            <person name="Chen E.C.H."/>
            <person name="Morin E."/>
            <person name="Beaudet D."/>
            <person name="Noel J."/>
            <person name="Yildirir G."/>
            <person name="Ndikumana S."/>
            <person name="Charron P."/>
            <person name="St-Onge C."/>
            <person name="Giorgi J."/>
            <person name="Kruger M."/>
            <person name="Marton T."/>
            <person name="Ropars J."/>
            <person name="Grigoriev I.V."/>
            <person name="Hainaut M."/>
            <person name="Henrissat B."/>
            <person name="Roux C."/>
            <person name="Martin F."/>
            <person name="Corradi N."/>
        </authorList>
    </citation>
    <scope>NUCLEOTIDE SEQUENCE [LARGE SCALE GENOMIC DNA]</scope>
    <source>
        <strain evidence="4">DAOM 181602 / DAOM 197198 / MUCL 43194</strain>
        <strain evidence="3">DAOM 197198</strain>
    </source>
</reference>
<accession>U9SIV9</accession>
<evidence type="ECO:0000256" key="1">
    <source>
        <dbReference type="SAM" id="Phobius"/>
    </source>
</evidence>
<evidence type="ECO:0000313" key="4">
    <source>
        <dbReference type="Proteomes" id="UP000018888"/>
    </source>
</evidence>
<reference evidence="3 4" key="1">
    <citation type="journal article" date="2013" name="Proc. Natl. Acad. Sci. U.S.A.">
        <title>Genome of an arbuscular mycorrhizal fungus provides insight into the oldest plant symbiosis.</title>
        <authorList>
            <person name="Tisserant E."/>
            <person name="Malbreil M."/>
            <person name="Kuo A."/>
            <person name="Kohler A."/>
            <person name="Symeonidi A."/>
            <person name="Balestrini R."/>
            <person name="Charron P."/>
            <person name="Duensing N."/>
            <person name="Frei Dit Frey N."/>
            <person name="Gianinazzi-Pearson V."/>
            <person name="Gilbert L.B."/>
            <person name="Handa Y."/>
            <person name="Herr J.R."/>
            <person name="Hijri M."/>
            <person name="Koul R."/>
            <person name="Kawaguchi M."/>
            <person name="Krajinski F."/>
            <person name="Lammers P.J."/>
            <person name="Masclaux F.G."/>
            <person name="Murat C."/>
            <person name="Morin E."/>
            <person name="Ndikumana S."/>
            <person name="Pagni M."/>
            <person name="Petitpierre D."/>
            <person name="Requena N."/>
            <person name="Rosikiewicz P."/>
            <person name="Riley R."/>
            <person name="Saito K."/>
            <person name="San Clemente H."/>
            <person name="Shapiro H."/>
            <person name="van Tuinen D."/>
            <person name="Becard G."/>
            <person name="Bonfante P."/>
            <person name="Paszkowski U."/>
            <person name="Shachar-Hill Y.Y."/>
            <person name="Tuskan G.A."/>
            <person name="Young P.W."/>
            <person name="Sanders I.R."/>
            <person name="Henrissat B."/>
            <person name="Rensing S.A."/>
            <person name="Grigoriev I.V."/>
            <person name="Corradi N."/>
            <person name="Roux C."/>
            <person name="Martin F."/>
        </authorList>
    </citation>
    <scope>NUCLEOTIDE SEQUENCE [LARGE SCALE GENOMIC DNA]</scope>
    <source>
        <strain evidence="4">DAOM 181602 / DAOM 197198 / MUCL 43194</strain>
        <strain evidence="3">DAOM 197198</strain>
    </source>
</reference>
<evidence type="ECO:0000313" key="2">
    <source>
        <dbReference type="EMBL" id="ERZ95853.1"/>
    </source>
</evidence>
<reference evidence="2" key="2">
    <citation type="submission" date="2013-07" db="EMBL/GenBank/DDBJ databases">
        <title>The genome of an arbuscular mycorrhizal fungus provides insights into the evolution of the oldest plant symbiosis.</title>
        <authorList>
            <consortium name="DOE Joint Genome Institute"/>
            <person name="Tisserant E."/>
            <person name="Malbreil M."/>
            <person name="Kuo A."/>
            <person name="Kohler A."/>
            <person name="Symeonidi A."/>
            <person name="Balestrini R."/>
            <person name="Charron P."/>
            <person name="Duensing N."/>
            <person name="Frei-dit-Frey N."/>
            <person name="Gianinazzi-Pearson V."/>
            <person name="Gilbert B."/>
            <person name="Handa Y."/>
            <person name="Hijri M."/>
            <person name="Kaul R."/>
            <person name="Kawaguchi M."/>
            <person name="Krajinski F."/>
            <person name="Lammers P."/>
            <person name="Lapierre D."/>
            <person name="Masclaux F.G."/>
            <person name="Murat C."/>
            <person name="Morin E."/>
            <person name="Ndikumana S."/>
            <person name="Pagni M."/>
            <person name="Petitpierre D."/>
            <person name="Requena N."/>
            <person name="Rosikiewicz P."/>
            <person name="Riley R."/>
            <person name="Saito K."/>
            <person name="San Clemente H."/>
            <person name="Shapiro H."/>
            <person name="van Tuinen D."/>
            <person name="Becard G."/>
            <person name="Bonfante P."/>
            <person name="Paszkowski U."/>
            <person name="Shachar-Hill Y."/>
            <person name="Young J.P."/>
            <person name="Sanders I.R."/>
            <person name="Henrissat B."/>
            <person name="Rensing S.A."/>
            <person name="Grigoriev I.V."/>
            <person name="Corradi N."/>
            <person name="Roux C."/>
            <person name="Martin F."/>
        </authorList>
    </citation>
    <scope>NUCLEOTIDE SEQUENCE</scope>
    <source>
        <strain evidence="2">DAOM 197198</strain>
    </source>
</reference>
<proteinExistence type="predicted"/>
<keyword evidence="1" id="KW-1133">Transmembrane helix</keyword>
<name>U9SIV9_RHIID</name>
<evidence type="ECO:0000313" key="3">
    <source>
        <dbReference type="EMBL" id="POG82789.1"/>
    </source>
</evidence>
<dbReference type="Proteomes" id="UP000018888">
    <property type="component" value="Unassembled WGS sequence"/>
</dbReference>
<dbReference type="EMBL" id="KI300907">
    <property type="protein sequence ID" value="ERZ95853.1"/>
    <property type="molecule type" value="Genomic_DNA"/>
</dbReference>
<sequence>MFSEFTYISLLVRKYGYDVENPLEILKYLPWPNILSCIIALIMIKGVREESNRIMIVTYLFRLILYVYYIYVIIKVSKEISVNPNNARRIIDIV</sequence>
<keyword evidence="1" id="KW-0812">Transmembrane</keyword>
<protein>
    <submittedName>
        <fullName evidence="2">Uncharacterized protein</fullName>
    </submittedName>
</protein>
<gene>
    <name evidence="3" type="ORF">GLOIN_2v1493904</name>
    <name evidence="2" type="ORF">GLOINDRAFT_307594</name>
</gene>